<gene>
    <name evidence="1" type="ORF">BTO18_14480</name>
</gene>
<evidence type="ECO:0000313" key="1">
    <source>
        <dbReference type="EMBL" id="PQJ80307.1"/>
    </source>
</evidence>
<reference evidence="1 2" key="1">
    <citation type="submission" date="2016-12" db="EMBL/GenBank/DDBJ databases">
        <title>Trade-off between light-utilization and light-protection in marine flavobacteria.</title>
        <authorList>
            <person name="Kumagai Y."/>
            <person name="Yoshizawa S."/>
            <person name="Kogure K."/>
            <person name="Iwasaki W."/>
        </authorList>
    </citation>
    <scope>NUCLEOTIDE SEQUENCE [LARGE SCALE GENOMIC DNA]</scope>
    <source>
        <strain evidence="1 2">NBRC 108759</strain>
    </source>
</reference>
<keyword evidence="2" id="KW-1185">Reference proteome</keyword>
<dbReference type="AlphaFoldDB" id="A0A2S7WRT0"/>
<dbReference type="RefSeq" id="WP_105016906.1">
    <property type="nucleotide sequence ID" value="NZ_MSCN01000001.1"/>
</dbReference>
<evidence type="ECO:0000313" key="2">
    <source>
        <dbReference type="Proteomes" id="UP000238882"/>
    </source>
</evidence>
<comment type="caution">
    <text evidence="1">The sequence shown here is derived from an EMBL/GenBank/DDBJ whole genome shotgun (WGS) entry which is preliminary data.</text>
</comment>
<evidence type="ECO:0008006" key="3">
    <source>
        <dbReference type="Google" id="ProtNLM"/>
    </source>
</evidence>
<accession>A0A2S7WRT0</accession>
<dbReference type="EMBL" id="MSCN01000001">
    <property type="protein sequence ID" value="PQJ80307.1"/>
    <property type="molecule type" value="Genomic_DNA"/>
</dbReference>
<proteinExistence type="predicted"/>
<dbReference type="Proteomes" id="UP000238882">
    <property type="component" value="Unassembled WGS sequence"/>
</dbReference>
<organism evidence="1 2">
    <name type="scientific">Polaribacter porphyrae</name>
    <dbReference type="NCBI Taxonomy" id="1137780"/>
    <lineage>
        <taxon>Bacteria</taxon>
        <taxon>Pseudomonadati</taxon>
        <taxon>Bacteroidota</taxon>
        <taxon>Flavobacteriia</taxon>
        <taxon>Flavobacteriales</taxon>
        <taxon>Flavobacteriaceae</taxon>
    </lineage>
</organism>
<dbReference type="OrthoDB" id="1098070at2"/>
<protein>
    <recommendedName>
        <fullName evidence="3">Plasmid stabilization protein</fullName>
    </recommendedName>
</protein>
<sequence length="104" mass="12414">MSLEVSWTTLAKLTYYEEIDFIDLKWNLQEIEKFVLLVEDFVQRMSTGIVVGKTYPNHNIKSIVISEQTTVFYREYPHKNEISLLLFWNNQKDSATLKRILKRL</sequence>
<name>A0A2S7WRT0_9FLAO</name>